<dbReference type="EMBL" id="JACHDZ010000001">
    <property type="protein sequence ID" value="MBB5342463.1"/>
    <property type="molecule type" value="Genomic_DNA"/>
</dbReference>
<feature type="domain" description="Transposase IS200-like" evidence="1">
    <location>
        <begin position="10"/>
        <end position="122"/>
    </location>
</feature>
<dbReference type="Gene3D" id="3.30.70.1290">
    <property type="entry name" value="Transposase IS200-like"/>
    <property type="match status" value="1"/>
</dbReference>
<dbReference type="PANTHER" id="PTHR36966">
    <property type="entry name" value="REP-ASSOCIATED TYROSINE TRANSPOSASE"/>
    <property type="match status" value="1"/>
</dbReference>
<dbReference type="GO" id="GO:0004803">
    <property type="term" value="F:transposase activity"/>
    <property type="evidence" value="ECO:0007669"/>
    <property type="project" value="InterPro"/>
</dbReference>
<dbReference type="Proteomes" id="UP000569092">
    <property type="component" value="Unassembled WGS sequence"/>
</dbReference>
<accession>A0A7W8J4L8</accession>
<comment type="caution">
    <text evidence="2">The sequence shown here is derived from an EMBL/GenBank/DDBJ whole genome shotgun (WGS) entry which is preliminary data.</text>
</comment>
<protein>
    <submittedName>
        <fullName evidence="2">Transposase</fullName>
    </submittedName>
</protein>
<dbReference type="AlphaFoldDB" id="A0A7W8J4L8"/>
<sequence>MPLGLERRQNTGQLHFITFSCYHRLPYLESTKSKDILEQVIERTRRSHNFTIYAYVLMPEHVHLLLSEPEHHQLFSTIRVLKGESSKLLKGTGERFWQPRYYDFNVFTTPKLVEKVRYIHRNPVTRGLVARPEDYRWSSFNHYATGEPSPIEIESHWTAREHSQLLSHSER</sequence>
<name>A0A7W8J4L8_9BACT</name>
<dbReference type="InterPro" id="IPR036515">
    <property type="entry name" value="Transposase_17_sf"/>
</dbReference>
<dbReference type="InterPro" id="IPR002686">
    <property type="entry name" value="Transposase_17"/>
</dbReference>
<dbReference type="InterPro" id="IPR052715">
    <property type="entry name" value="RAYT_transposase"/>
</dbReference>
<evidence type="ECO:0000313" key="3">
    <source>
        <dbReference type="Proteomes" id="UP000569092"/>
    </source>
</evidence>
<gene>
    <name evidence="2" type="ORF">HDF10_000413</name>
</gene>
<organism evidence="2 3">
    <name type="scientific">Tunturiibacter lichenicola</name>
    <dbReference type="NCBI Taxonomy" id="2051959"/>
    <lineage>
        <taxon>Bacteria</taxon>
        <taxon>Pseudomonadati</taxon>
        <taxon>Acidobacteriota</taxon>
        <taxon>Terriglobia</taxon>
        <taxon>Terriglobales</taxon>
        <taxon>Acidobacteriaceae</taxon>
        <taxon>Tunturiibacter</taxon>
    </lineage>
</organism>
<evidence type="ECO:0000313" key="2">
    <source>
        <dbReference type="EMBL" id="MBB5342463.1"/>
    </source>
</evidence>
<evidence type="ECO:0000259" key="1">
    <source>
        <dbReference type="SMART" id="SM01321"/>
    </source>
</evidence>
<reference evidence="2 3" key="1">
    <citation type="submission" date="2020-08" db="EMBL/GenBank/DDBJ databases">
        <title>Genomic Encyclopedia of Type Strains, Phase IV (KMG-V): Genome sequencing to study the core and pangenomes of soil and plant-associated prokaryotes.</title>
        <authorList>
            <person name="Whitman W."/>
        </authorList>
    </citation>
    <scope>NUCLEOTIDE SEQUENCE [LARGE SCALE GENOMIC DNA]</scope>
    <source>
        <strain evidence="2 3">M8US30</strain>
    </source>
</reference>
<dbReference type="SUPFAM" id="SSF143422">
    <property type="entry name" value="Transposase IS200-like"/>
    <property type="match status" value="1"/>
</dbReference>
<proteinExistence type="predicted"/>
<dbReference type="PROSITE" id="PS51257">
    <property type="entry name" value="PROKAR_LIPOPROTEIN"/>
    <property type="match status" value="1"/>
</dbReference>
<dbReference type="SMART" id="SM01321">
    <property type="entry name" value="Y1_Tnp"/>
    <property type="match status" value="1"/>
</dbReference>
<dbReference type="GO" id="GO:0043565">
    <property type="term" value="F:sequence-specific DNA binding"/>
    <property type="evidence" value="ECO:0007669"/>
    <property type="project" value="TreeGrafter"/>
</dbReference>
<dbReference type="PANTHER" id="PTHR36966:SF1">
    <property type="entry name" value="REP-ASSOCIATED TYROSINE TRANSPOSASE"/>
    <property type="match status" value="1"/>
</dbReference>
<dbReference type="GO" id="GO:0006313">
    <property type="term" value="P:DNA transposition"/>
    <property type="evidence" value="ECO:0007669"/>
    <property type="project" value="InterPro"/>
</dbReference>
<dbReference type="Pfam" id="PF01797">
    <property type="entry name" value="Y1_Tnp"/>
    <property type="match status" value="1"/>
</dbReference>
<dbReference type="NCBIfam" id="NF047646">
    <property type="entry name" value="REP_Tyr_transpos"/>
    <property type="match status" value="1"/>
</dbReference>